<evidence type="ECO:0000259" key="3">
    <source>
        <dbReference type="Pfam" id="PF01052"/>
    </source>
</evidence>
<comment type="caution">
    <text evidence="4">The sequence shown here is derived from an EMBL/GenBank/DDBJ whole genome shotgun (WGS) entry which is preliminary data.</text>
</comment>
<dbReference type="NCBIfam" id="TIGR02551">
    <property type="entry name" value="SpaO_YscQ"/>
    <property type="match status" value="1"/>
</dbReference>
<keyword evidence="5" id="KW-1185">Reference proteome</keyword>
<dbReference type="Pfam" id="PF01052">
    <property type="entry name" value="FliMN_C"/>
    <property type="match status" value="1"/>
</dbReference>
<dbReference type="Proteomes" id="UP000673821">
    <property type="component" value="Unassembled WGS sequence"/>
</dbReference>
<dbReference type="EMBL" id="CAJNBH010000007">
    <property type="protein sequence ID" value="CAE6745785.1"/>
    <property type="molecule type" value="Genomic_DNA"/>
</dbReference>
<dbReference type="InterPro" id="IPR036429">
    <property type="entry name" value="SpoA-like_sf"/>
</dbReference>
<dbReference type="SUPFAM" id="SSF101801">
    <property type="entry name" value="Surface presentation of antigens (SPOA)"/>
    <property type="match status" value="2"/>
</dbReference>
<feature type="domain" description="Flagellar motor switch protein FliN-like C-terminal" evidence="3">
    <location>
        <begin position="366"/>
        <end position="432"/>
    </location>
</feature>
<dbReference type="InterPro" id="IPR013385">
    <property type="entry name" value="T3SS_SpaO/YscQ/SpaO"/>
</dbReference>
<name>A0ABN7LEL7_9BURK</name>
<gene>
    <name evidence="4" type="ORF">R69776_02676</name>
</gene>
<dbReference type="PANTHER" id="PTHR30034">
    <property type="entry name" value="FLAGELLAR MOTOR SWITCH PROTEIN FLIM"/>
    <property type="match status" value="1"/>
</dbReference>
<evidence type="ECO:0000256" key="2">
    <source>
        <dbReference type="SAM" id="MobiDB-lite"/>
    </source>
</evidence>
<dbReference type="PANTHER" id="PTHR30034:SF6">
    <property type="entry name" value="YOP PROTEINS TRANSLOCATION PROTEIN Q"/>
    <property type="match status" value="1"/>
</dbReference>
<protein>
    <recommendedName>
        <fullName evidence="3">Flagellar motor switch protein FliN-like C-terminal domain-containing protein</fullName>
    </recommendedName>
</protein>
<reference evidence="4 5" key="1">
    <citation type="submission" date="2021-02" db="EMBL/GenBank/DDBJ databases">
        <authorList>
            <person name="Vanwijnsberghe S."/>
        </authorList>
    </citation>
    <scope>NUCLEOTIDE SEQUENCE [LARGE SCALE GENOMIC DNA]</scope>
    <source>
        <strain evidence="4 5">R-69776</strain>
    </source>
</reference>
<feature type="compositionally biased region" description="Polar residues" evidence="2">
    <location>
        <begin position="337"/>
        <end position="353"/>
    </location>
</feature>
<proteinExistence type="inferred from homology"/>
<sequence>MGDPPDTPFSQPTNPLDPAVHAQPLLRADIDDRTDQVMADAEAIGRPGASATPSVPATGLDASPFLPRLSAAAASGLTHAYATLAPLPLTLGGTDYQVRWRVDAEPTVDANAYRFVVGPAFGTLWIDPLAEVAWLGDAADPSVPPVLRAALLADLCAPLITALQTLTRQRVELLPPAAASDAVLASHPEGASGAGSSSLRSAPAALRFELRRGESEWRCHGALLFDAPDALGVFFAAPVQAAGTLAASRTIAAQKDVAAFAALPVPLAFELGRTSLTAQELADVLAGDIIAIEHWRAEGQNLLCVARVPAQPPWEITGRPSGNRLVVERIREMPLEPSQSSEALRTQSASPENSGAAPSAARHFDGLAIEVSFQLPSCTMPLGDLSVLQPGGVIELQQGVNQSVINIVANGMLVGTGHLIAVGQKLGVRVTTLTPPASQAPRERQDG</sequence>
<organism evidence="4 5">
    <name type="scientific">Paraburkholderia nemoris</name>
    <dbReference type="NCBI Taxonomy" id="2793076"/>
    <lineage>
        <taxon>Bacteria</taxon>
        <taxon>Pseudomonadati</taxon>
        <taxon>Pseudomonadota</taxon>
        <taxon>Betaproteobacteria</taxon>
        <taxon>Burkholderiales</taxon>
        <taxon>Burkholderiaceae</taxon>
        <taxon>Paraburkholderia</taxon>
    </lineage>
</organism>
<feature type="region of interest" description="Disordered" evidence="2">
    <location>
        <begin position="336"/>
        <end position="359"/>
    </location>
</feature>
<dbReference type="InterPro" id="IPR001543">
    <property type="entry name" value="FliN-like_C"/>
</dbReference>
<evidence type="ECO:0000256" key="1">
    <source>
        <dbReference type="ARBA" id="ARBA00009226"/>
    </source>
</evidence>
<evidence type="ECO:0000313" key="5">
    <source>
        <dbReference type="Proteomes" id="UP000673821"/>
    </source>
</evidence>
<evidence type="ECO:0000313" key="4">
    <source>
        <dbReference type="EMBL" id="CAE6745785.1"/>
    </source>
</evidence>
<comment type="similarity">
    <text evidence="1">Belongs to the FliN/MopA/SpaO family.</text>
</comment>
<dbReference type="Gene3D" id="2.30.330.10">
    <property type="entry name" value="SpoA-like"/>
    <property type="match status" value="2"/>
</dbReference>
<accession>A0ABN7LEL7</accession>